<dbReference type="SMART" id="SM00474">
    <property type="entry name" value="35EXOc"/>
    <property type="match status" value="1"/>
</dbReference>
<comment type="caution">
    <text evidence="9">The sequence shown here is derived from an EMBL/GenBank/DDBJ whole genome shotgun (WGS) entry which is preliminary data.</text>
</comment>
<keyword evidence="1" id="KW-0540">Nuclease</keyword>
<accession>A0ABX2B3F0</accession>
<dbReference type="PANTHER" id="PTHR13620">
    <property type="entry name" value="3-5 EXONUCLEASE"/>
    <property type="match status" value="1"/>
</dbReference>
<keyword evidence="5" id="KW-0460">Magnesium</keyword>
<proteinExistence type="predicted"/>
<evidence type="ECO:0000256" key="2">
    <source>
        <dbReference type="ARBA" id="ARBA00022723"/>
    </source>
</evidence>
<dbReference type="EMBL" id="JABKKJ010000018">
    <property type="protein sequence ID" value="NPE25813.1"/>
    <property type="molecule type" value="Genomic_DNA"/>
</dbReference>
<feature type="domain" description="3'-5' exonuclease" evidence="8">
    <location>
        <begin position="26"/>
        <end position="195"/>
    </location>
</feature>
<dbReference type="SUPFAM" id="SSF53098">
    <property type="entry name" value="Ribonuclease H-like"/>
    <property type="match status" value="1"/>
</dbReference>
<dbReference type="InterPro" id="IPR012337">
    <property type="entry name" value="RNaseH-like_sf"/>
</dbReference>
<evidence type="ECO:0000256" key="3">
    <source>
        <dbReference type="ARBA" id="ARBA00022801"/>
    </source>
</evidence>
<dbReference type="Gene3D" id="3.30.420.10">
    <property type="entry name" value="Ribonuclease H-like superfamily/Ribonuclease H"/>
    <property type="match status" value="1"/>
</dbReference>
<dbReference type="CDD" id="cd06141">
    <property type="entry name" value="WRN_exo"/>
    <property type="match status" value="1"/>
</dbReference>
<keyword evidence="10" id="KW-1185">Reference proteome</keyword>
<name>A0ABX2B3F0_9BACT</name>
<evidence type="ECO:0000313" key="10">
    <source>
        <dbReference type="Proteomes" id="UP000820977"/>
    </source>
</evidence>
<dbReference type="GO" id="GO:0004527">
    <property type="term" value="F:exonuclease activity"/>
    <property type="evidence" value="ECO:0007669"/>
    <property type="project" value="UniProtKB-KW"/>
</dbReference>
<organism evidence="9 10">
    <name type="scientific">Xylanibacter caecicola</name>
    <dbReference type="NCBI Taxonomy" id="2736294"/>
    <lineage>
        <taxon>Bacteria</taxon>
        <taxon>Pseudomonadati</taxon>
        <taxon>Bacteroidota</taxon>
        <taxon>Bacteroidia</taxon>
        <taxon>Bacteroidales</taxon>
        <taxon>Prevotellaceae</taxon>
        <taxon>Xylanibacter</taxon>
    </lineage>
</organism>
<dbReference type="InterPro" id="IPR036397">
    <property type="entry name" value="RNaseH_sf"/>
</dbReference>
<dbReference type="InterPro" id="IPR051132">
    <property type="entry name" value="3-5_Exonuclease_domain"/>
</dbReference>
<keyword evidence="2" id="KW-0479">Metal-binding</keyword>
<evidence type="ECO:0000256" key="1">
    <source>
        <dbReference type="ARBA" id="ARBA00022722"/>
    </source>
</evidence>
<reference evidence="9 10" key="1">
    <citation type="submission" date="2020-05" db="EMBL/GenBank/DDBJ databases">
        <title>Distinct polysaccharide utilization as determinants for interspecies competition between intestinal Prevotella spp.</title>
        <authorList>
            <person name="Galvez E.J.C."/>
            <person name="Iljazovic A."/>
            <person name="Strowig T."/>
        </authorList>
    </citation>
    <scope>NUCLEOTIDE SEQUENCE [LARGE SCALE GENOMIC DNA]</scope>
    <source>
        <strain evidence="9 10">PCHR</strain>
    </source>
</reference>
<gene>
    <name evidence="9" type="ORF">HPS54_09845</name>
</gene>
<dbReference type="Proteomes" id="UP000820977">
    <property type="component" value="Unassembled WGS sequence"/>
</dbReference>
<dbReference type="RefSeq" id="WP_172345279.1">
    <property type="nucleotide sequence ID" value="NZ_CASTNK010000017.1"/>
</dbReference>
<evidence type="ECO:0000313" key="9">
    <source>
        <dbReference type="EMBL" id="NPE25813.1"/>
    </source>
</evidence>
<dbReference type="InterPro" id="IPR002562">
    <property type="entry name" value="3'-5'_exonuclease_dom"/>
</dbReference>
<keyword evidence="3" id="KW-0378">Hydrolase</keyword>
<sequence>MKKVLYNRFDKKKIAELPQAVFGGRIIVIISPEETEKAVKFLLSHDILGIDTETRPSFKKGRTYKVSLLQVSTHDICFLFRLNHTGMTPAIIRLLEDQSVPKVGVSLHDDILSLHRCADFQPGNFIDLQQRVGEIGIEDLSLQKLYANFFHEKISKNQRLTNWECDILSDRQKLYAATDAWACIMLYEELMRIERTKDYELVITEENNISNV</sequence>
<dbReference type="PANTHER" id="PTHR13620:SF109">
    <property type="entry name" value="3'-5' EXONUCLEASE"/>
    <property type="match status" value="1"/>
</dbReference>
<evidence type="ECO:0000256" key="6">
    <source>
        <dbReference type="ARBA" id="ARBA00040531"/>
    </source>
</evidence>
<dbReference type="Pfam" id="PF01612">
    <property type="entry name" value="DNA_pol_A_exo1"/>
    <property type="match status" value="1"/>
</dbReference>
<protein>
    <recommendedName>
        <fullName evidence="6">3'-5' exonuclease</fullName>
    </recommendedName>
    <alternativeName>
        <fullName evidence="7">Werner Syndrome-like exonuclease</fullName>
    </alternativeName>
</protein>
<keyword evidence="4 9" id="KW-0269">Exonuclease</keyword>
<evidence type="ECO:0000256" key="5">
    <source>
        <dbReference type="ARBA" id="ARBA00022842"/>
    </source>
</evidence>
<evidence type="ECO:0000256" key="7">
    <source>
        <dbReference type="ARBA" id="ARBA00042761"/>
    </source>
</evidence>
<evidence type="ECO:0000259" key="8">
    <source>
        <dbReference type="SMART" id="SM00474"/>
    </source>
</evidence>
<evidence type="ECO:0000256" key="4">
    <source>
        <dbReference type="ARBA" id="ARBA00022839"/>
    </source>
</evidence>